<dbReference type="Pfam" id="PF00795">
    <property type="entry name" value="CN_hydrolase"/>
    <property type="match status" value="1"/>
</dbReference>
<dbReference type="GO" id="GO:0000257">
    <property type="term" value="F:nitrilase activity"/>
    <property type="evidence" value="ECO:0007669"/>
    <property type="project" value="UniProtKB-EC"/>
</dbReference>
<evidence type="ECO:0000256" key="5">
    <source>
        <dbReference type="SAM" id="SignalP"/>
    </source>
</evidence>
<dbReference type="EC" id="3.5.5.1" evidence="4"/>
<dbReference type="PROSITE" id="PS50263">
    <property type="entry name" value="CN_HYDROLASE"/>
    <property type="match status" value="1"/>
</dbReference>
<dbReference type="InterPro" id="IPR003010">
    <property type="entry name" value="C-N_Hydrolase"/>
</dbReference>
<protein>
    <recommendedName>
        <fullName evidence="4">nitrilase</fullName>
        <ecNumber evidence="4">3.5.5.1</ecNumber>
    </recommendedName>
</protein>
<dbReference type="Gene3D" id="3.60.110.10">
    <property type="entry name" value="Carbon-nitrogen hydrolase"/>
    <property type="match status" value="1"/>
</dbReference>
<dbReference type="PANTHER" id="PTHR46044">
    <property type="entry name" value="NITRILASE"/>
    <property type="match status" value="1"/>
</dbReference>
<organism evidence="7 8">
    <name type="scientific">Cordyceps javanica</name>
    <dbReference type="NCBI Taxonomy" id="43265"/>
    <lineage>
        <taxon>Eukaryota</taxon>
        <taxon>Fungi</taxon>
        <taxon>Dikarya</taxon>
        <taxon>Ascomycota</taxon>
        <taxon>Pezizomycotina</taxon>
        <taxon>Sordariomycetes</taxon>
        <taxon>Hypocreomycetidae</taxon>
        <taxon>Hypocreales</taxon>
        <taxon>Cordycipitaceae</taxon>
        <taxon>Cordyceps</taxon>
    </lineage>
</organism>
<evidence type="ECO:0000313" key="7">
    <source>
        <dbReference type="EMBL" id="TQV96968.1"/>
    </source>
</evidence>
<dbReference type="InterPro" id="IPR044149">
    <property type="entry name" value="Nitrilases_CHs"/>
</dbReference>
<dbReference type="EMBL" id="SPUK01000005">
    <property type="protein sequence ID" value="TQV96968.1"/>
    <property type="molecule type" value="Genomic_DNA"/>
</dbReference>
<comment type="caution">
    <text evidence="7">The sequence shown here is derived from an EMBL/GenBank/DDBJ whole genome shotgun (WGS) entry which is preliminary data.</text>
</comment>
<comment type="catalytic activity">
    <reaction evidence="3">
        <text>a nitrile + 2 H2O = a carboxylate + NH4(+)</text>
        <dbReference type="Rhea" id="RHEA:21724"/>
        <dbReference type="ChEBI" id="CHEBI:15377"/>
        <dbReference type="ChEBI" id="CHEBI:18379"/>
        <dbReference type="ChEBI" id="CHEBI:28938"/>
        <dbReference type="ChEBI" id="CHEBI:29067"/>
        <dbReference type="EC" id="3.5.5.1"/>
    </reaction>
</comment>
<proteinExistence type="inferred from homology"/>
<evidence type="ECO:0000256" key="1">
    <source>
        <dbReference type="ARBA" id="ARBA00008129"/>
    </source>
</evidence>
<feature type="domain" description="CN hydrolase" evidence="6">
    <location>
        <begin position="36"/>
        <end position="307"/>
    </location>
</feature>
<gene>
    <name evidence="7" type="ORF">IF1G_04208</name>
</gene>
<evidence type="ECO:0000256" key="4">
    <source>
        <dbReference type="ARBA" id="ARBA00039045"/>
    </source>
</evidence>
<evidence type="ECO:0000313" key="8">
    <source>
        <dbReference type="Proteomes" id="UP000315783"/>
    </source>
</evidence>
<dbReference type="PANTHER" id="PTHR46044:SF14">
    <property type="entry name" value="ARYLACETONITRILASE"/>
    <property type="match status" value="1"/>
</dbReference>
<dbReference type="AlphaFoldDB" id="A0A545V5K6"/>
<accession>A0A545V5K6</accession>
<sequence length="395" mass="43506">MHLINSLLALSTAAVIHGAATKVDDKTGFSWNPESFKVAAVRYPPAKFAYPIAHNRTWVNLDLNATIDKAVEFIHAAGAEGVKVMGFPELYFPGFPVALNYNFTPPNFAQYASQAMVHDGPEWKRLAAAFAANKMYAVVSFAEHVPVEDALYMGQYLIGPDGATIHKHRKLRPSGAERNLFSDGDIESIRAVRLPFGTVTFLSCWENLWPTMRFTAASQPAHLHVASFPFCADSVGDTEWWEHCEGFRSVVKTYTQEAGVAAIFSAVGKASIYDVRGGFVPGSGNSTDETDAESFERMPYITAVLDTTSWTEPAFDVDAQHSYSALVQILSGLAPGVPRQWGRYFDHYVSKIADLSKYYVFTHAPGSVLANSSNYPSLYQEYGQTSRLVQPEKSS</sequence>
<evidence type="ECO:0000256" key="2">
    <source>
        <dbReference type="ARBA" id="ARBA00022801"/>
    </source>
</evidence>
<keyword evidence="5" id="KW-0732">Signal</keyword>
<reference evidence="7 8" key="1">
    <citation type="journal article" date="2019" name="Appl. Microbiol. Biotechnol.">
        <title>Genome sequence of Isaria javanica and comparative genome analysis insights into family S53 peptidase evolution in fungal entomopathogens.</title>
        <authorList>
            <person name="Lin R."/>
            <person name="Zhang X."/>
            <person name="Xin B."/>
            <person name="Zou M."/>
            <person name="Gao Y."/>
            <person name="Qin F."/>
            <person name="Hu Q."/>
            <person name="Xie B."/>
            <person name="Cheng X."/>
        </authorList>
    </citation>
    <scope>NUCLEOTIDE SEQUENCE [LARGE SCALE GENOMIC DNA]</scope>
    <source>
        <strain evidence="7 8">IJ1G</strain>
    </source>
</reference>
<evidence type="ECO:0000256" key="3">
    <source>
        <dbReference type="ARBA" id="ARBA00036406"/>
    </source>
</evidence>
<dbReference type="OrthoDB" id="10250282at2759"/>
<name>A0A545V5K6_9HYPO</name>
<feature type="signal peptide" evidence="5">
    <location>
        <begin position="1"/>
        <end position="18"/>
    </location>
</feature>
<dbReference type="Proteomes" id="UP000315783">
    <property type="component" value="Unassembled WGS sequence"/>
</dbReference>
<comment type="similarity">
    <text evidence="1">Belongs to the carbon-nitrogen hydrolase superfamily. Nitrilase family.</text>
</comment>
<evidence type="ECO:0000259" key="6">
    <source>
        <dbReference type="PROSITE" id="PS50263"/>
    </source>
</evidence>
<dbReference type="InterPro" id="IPR036526">
    <property type="entry name" value="C-N_Hydrolase_sf"/>
</dbReference>
<dbReference type="SUPFAM" id="SSF56317">
    <property type="entry name" value="Carbon-nitrogen hydrolase"/>
    <property type="match status" value="1"/>
</dbReference>
<keyword evidence="8" id="KW-1185">Reference proteome</keyword>
<dbReference type="STRING" id="43265.A0A545V5K6"/>
<feature type="chain" id="PRO_5022134349" description="nitrilase" evidence="5">
    <location>
        <begin position="19"/>
        <end position="395"/>
    </location>
</feature>
<keyword evidence="2 7" id="KW-0378">Hydrolase</keyword>